<dbReference type="Pfam" id="PF01381">
    <property type="entry name" value="HTH_3"/>
    <property type="match status" value="1"/>
</dbReference>
<dbReference type="Gene3D" id="1.10.260.40">
    <property type="entry name" value="lambda repressor-like DNA-binding domains"/>
    <property type="match status" value="1"/>
</dbReference>
<dbReference type="PROSITE" id="PS50943">
    <property type="entry name" value="HTH_CROC1"/>
    <property type="match status" value="1"/>
</dbReference>
<dbReference type="CDD" id="cd00093">
    <property type="entry name" value="HTH_XRE"/>
    <property type="match status" value="1"/>
</dbReference>
<evidence type="ECO:0000313" key="4">
    <source>
        <dbReference type="EMBL" id="MBC8542623.1"/>
    </source>
</evidence>
<dbReference type="PANTHER" id="PTHR46558:SF11">
    <property type="entry name" value="HTH-TYPE TRANSCRIPTIONAL REGULATOR XRE"/>
    <property type="match status" value="1"/>
</dbReference>
<organism evidence="4 5">
    <name type="scientific">Bianquea renquensis</name>
    <dbReference type="NCBI Taxonomy" id="2763661"/>
    <lineage>
        <taxon>Bacteria</taxon>
        <taxon>Bacillati</taxon>
        <taxon>Bacillota</taxon>
        <taxon>Clostridia</taxon>
        <taxon>Eubacteriales</taxon>
        <taxon>Bianqueaceae</taxon>
        <taxon>Bianquea</taxon>
    </lineage>
</organism>
<feature type="domain" description="HTH cro/C1-type" evidence="3">
    <location>
        <begin position="16"/>
        <end position="70"/>
    </location>
</feature>
<keyword evidence="2" id="KW-0175">Coiled coil</keyword>
<dbReference type="SMART" id="SM00530">
    <property type="entry name" value="HTH_XRE"/>
    <property type="match status" value="1"/>
</dbReference>
<reference evidence="4" key="1">
    <citation type="submission" date="2020-08" db="EMBL/GenBank/DDBJ databases">
        <title>Genome public.</title>
        <authorList>
            <person name="Liu C."/>
            <person name="Sun Q."/>
        </authorList>
    </citation>
    <scope>NUCLEOTIDE SEQUENCE</scope>
    <source>
        <strain evidence="4">NSJ-32</strain>
    </source>
</reference>
<proteinExistence type="predicted"/>
<dbReference type="InterPro" id="IPR001387">
    <property type="entry name" value="Cro/C1-type_HTH"/>
</dbReference>
<sequence>MATDGEKKVENLGKRLKELRDEQGLTQEEVANAIGVEAGAYSNYERETRTPDVQKLTALADFYRVTIDYLCGRTTHRTGGNPMDMYGARLFRDLNKVIEKYEKLIQTNQDKTL</sequence>
<comment type="caution">
    <text evidence="4">The sequence shown here is derived from an EMBL/GenBank/DDBJ whole genome shotgun (WGS) entry which is preliminary data.</text>
</comment>
<feature type="coiled-coil region" evidence="2">
    <location>
        <begin position="2"/>
        <end position="29"/>
    </location>
</feature>
<dbReference type="AlphaFoldDB" id="A0A926DRC1"/>
<dbReference type="RefSeq" id="WP_177717574.1">
    <property type="nucleotide sequence ID" value="NZ_JACRSQ010000003.1"/>
</dbReference>
<dbReference type="Proteomes" id="UP000657006">
    <property type="component" value="Unassembled WGS sequence"/>
</dbReference>
<evidence type="ECO:0000313" key="5">
    <source>
        <dbReference type="Proteomes" id="UP000657006"/>
    </source>
</evidence>
<dbReference type="InterPro" id="IPR010982">
    <property type="entry name" value="Lambda_DNA-bd_dom_sf"/>
</dbReference>
<dbReference type="PANTHER" id="PTHR46558">
    <property type="entry name" value="TRACRIPTIONAL REGULATORY PROTEIN-RELATED-RELATED"/>
    <property type="match status" value="1"/>
</dbReference>
<evidence type="ECO:0000256" key="1">
    <source>
        <dbReference type="ARBA" id="ARBA00023125"/>
    </source>
</evidence>
<protein>
    <submittedName>
        <fullName evidence="4">Helix-turn-helix transcriptional regulator</fullName>
    </submittedName>
</protein>
<keyword evidence="1" id="KW-0238">DNA-binding</keyword>
<dbReference type="GO" id="GO:0003677">
    <property type="term" value="F:DNA binding"/>
    <property type="evidence" value="ECO:0007669"/>
    <property type="project" value="UniProtKB-KW"/>
</dbReference>
<dbReference type="EMBL" id="JACRSQ010000003">
    <property type="protein sequence ID" value="MBC8542623.1"/>
    <property type="molecule type" value="Genomic_DNA"/>
</dbReference>
<evidence type="ECO:0000259" key="3">
    <source>
        <dbReference type="PROSITE" id="PS50943"/>
    </source>
</evidence>
<gene>
    <name evidence="4" type="ORF">H8730_03550</name>
</gene>
<dbReference type="SUPFAM" id="SSF47413">
    <property type="entry name" value="lambda repressor-like DNA-binding domains"/>
    <property type="match status" value="1"/>
</dbReference>
<keyword evidence="5" id="KW-1185">Reference proteome</keyword>
<name>A0A926DRC1_9FIRM</name>
<evidence type="ECO:0000256" key="2">
    <source>
        <dbReference type="SAM" id="Coils"/>
    </source>
</evidence>
<accession>A0A926DRC1</accession>